<dbReference type="PANTHER" id="PTHR24104">
    <property type="entry name" value="E3 UBIQUITIN-PROTEIN LIGASE NHLRC1-RELATED"/>
    <property type="match status" value="1"/>
</dbReference>
<evidence type="ECO:0000313" key="3">
    <source>
        <dbReference type="EMBL" id="RKX68850.1"/>
    </source>
</evidence>
<dbReference type="SMART" id="SM00710">
    <property type="entry name" value="PbH1"/>
    <property type="match status" value="3"/>
</dbReference>
<dbReference type="Gene3D" id="2.160.20.10">
    <property type="entry name" value="Single-stranded right-handed beta-helix, Pectin lyase-like"/>
    <property type="match status" value="1"/>
</dbReference>
<dbReference type="InterPro" id="IPR039448">
    <property type="entry name" value="Beta_helix"/>
</dbReference>
<dbReference type="InterPro" id="IPR011042">
    <property type="entry name" value="6-blade_b-propeller_TolB-like"/>
</dbReference>
<evidence type="ECO:0000313" key="4">
    <source>
        <dbReference type="Proteomes" id="UP000268469"/>
    </source>
</evidence>
<dbReference type="GO" id="GO:0008270">
    <property type="term" value="F:zinc ion binding"/>
    <property type="evidence" value="ECO:0007669"/>
    <property type="project" value="UniProtKB-KW"/>
</dbReference>
<dbReference type="PANTHER" id="PTHR24104:SF25">
    <property type="entry name" value="PROTEIN LIN-41"/>
    <property type="match status" value="1"/>
</dbReference>
<dbReference type="InterPro" id="IPR011050">
    <property type="entry name" value="Pectin_lyase_fold/virulence"/>
</dbReference>
<dbReference type="AlphaFoldDB" id="A0A660SFS9"/>
<dbReference type="NCBIfam" id="TIGR03804">
    <property type="entry name" value="para_beta_helix"/>
    <property type="match status" value="1"/>
</dbReference>
<dbReference type="Pfam" id="PF13229">
    <property type="entry name" value="Beta_helix"/>
    <property type="match status" value="1"/>
</dbReference>
<dbReference type="SUPFAM" id="SSF51126">
    <property type="entry name" value="Pectin lyase-like"/>
    <property type="match status" value="1"/>
</dbReference>
<dbReference type="InterPro" id="IPR006626">
    <property type="entry name" value="PbH1"/>
</dbReference>
<feature type="compositionally biased region" description="Basic and acidic residues" evidence="1">
    <location>
        <begin position="791"/>
        <end position="806"/>
    </location>
</feature>
<dbReference type="Proteomes" id="UP000268469">
    <property type="component" value="Unassembled WGS sequence"/>
</dbReference>
<evidence type="ECO:0000259" key="2">
    <source>
        <dbReference type="Pfam" id="PF13229"/>
    </source>
</evidence>
<dbReference type="InterPro" id="IPR022441">
    <property type="entry name" value="Para_beta_helix_rpt-2"/>
</dbReference>
<dbReference type="SUPFAM" id="SSF63829">
    <property type="entry name" value="Calcium-dependent phosphotriesterase"/>
    <property type="match status" value="1"/>
</dbReference>
<accession>A0A660SFS9</accession>
<proteinExistence type="predicted"/>
<name>A0A660SFS9_UNCW3</name>
<dbReference type="EMBL" id="QNBE01000125">
    <property type="protein sequence ID" value="RKX68850.1"/>
    <property type="molecule type" value="Genomic_DNA"/>
</dbReference>
<protein>
    <recommendedName>
        <fullName evidence="2">Right handed beta helix domain-containing protein</fullName>
    </recommendedName>
</protein>
<comment type="caution">
    <text evidence="3">The sequence shown here is derived from an EMBL/GenBank/DDBJ whole genome shotgun (WGS) entry which is preliminary data.</text>
</comment>
<dbReference type="Gene3D" id="2.120.10.30">
    <property type="entry name" value="TolB, C-terminal domain"/>
    <property type="match status" value="1"/>
</dbReference>
<feature type="non-terminal residue" evidence="3">
    <location>
        <position position="817"/>
    </location>
</feature>
<evidence type="ECO:0000256" key="1">
    <source>
        <dbReference type="SAM" id="MobiDB-lite"/>
    </source>
</evidence>
<organism evidence="3 4">
    <name type="scientific">candidate division WOR-3 bacterium</name>
    <dbReference type="NCBI Taxonomy" id="2052148"/>
    <lineage>
        <taxon>Bacteria</taxon>
        <taxon>Bacteria division WOR-3</taxon>
    </lineage>
</organism>
<dbReference type="InterPro" id="IPR012334">
    <property type="entry name" value="Pectin_lyas_fold"/>
</dbReference>
<feature type="region of interest" description="Disordered" evidence="1">
    <location>
        <begin position="791"/>
        <end position="817"/>
    </location>
</feature>
<sequence>MDKRLLLIILLFAYSLPAKFYPKRIQNRDRFTKADLEGLADDKMVAIHPDGCDLVRDQWNSPILFFTDPAAGRFEYLRYRVVGDADDTLRYSAFGGYGEADSQYKLPAEVMIHNLSDLYILDTDNNRIGRAIFNLPDFSVTALPPIATNVGLSHPQGFDVVETDQGLKIYVADTKNHRIVRLSADGSLEQTYGSFGSGVGQFYGPHDIARHGDFVYVVDTYNKRVVALLEKEDGTFEWWAEYSPSEPMSFLVSIACDANGNVFCVDKANCRVIKLTEGLEEFLWSEGTRGALWHQFLHPRSIAVSKRCDDVTIIDAYTKDTGIRFLGNKISILSASAEIEEFDATRSGGECPLTFKIDDVAGINFRITGPAELPPQVAEAYQCTVLITGTTFPSGTNHYLLSWDGRDQYGLPALPGTYQVTLLATDCYGHHDEYTVFGFKVKGTLVHGEISGRWTVDNDPYVVINLNEVGPGATLTIDPGVRVMFWQFWPGMGLRVRGTLSAIGTETDSIRFIPHIKEGDPAEPGMWGEIYLTAGSDNTILDHCQIAYGGEVGGMVSINFSSPRVKNSYLGYSKSSGVLISVPAFATQKTTPKDFFPAPEISGNLIVDNGDCGVRVEGNYSPRILNNTFSNNHSYGVYVCSETTVVVPEVRDNQFTGHQNTYVMHFYRGQPIIEGNSADGTNKKRGIAIGHITYTEDRAWDELIPWVVFDTIWVDTHATLTIKPGAVVKLEEDQRLLVKGSIIAQGTETDSIYFTSIYDDGPGGDVNGDGNATAPQPGDWYGIRFMEIREGEEGSEKAETRLERARKGNVATVLPKD</sequence>
<dbReference type="InterPro" id="IPR050952">
    <property type="entry name" value="TRIM-NHL_E3_ligases"/>
</dbReference>
<feature type="domain" description="Right handed beta helix" evidence="2">
    <location>
        <begin position="600"/>
        <end position="677"/>
    </location>
</feature>
<gene>
    <name evidence="3" type="ORF">DRP53_09875</name>
</gene>
<reference evidence="3 4" key="1">
    <citation type="submission" date="2018-06" db="EMBL/GenBank/DDBJ databases">
        <title>Extensive metabolic versatility and redundancy in microbially diverse, dynamic hydrothermal sediments.</title>
        <authorList>
            <person name="Dombrowski N."/>
            <person name="Teske A."/>
            <person name="Baker B.J."/>
        </authorList>
    </citation>
    <scope>NUCLEOTIDE SEQUENCE [LARGE SCALE GENOMIC DNA]</scope>
    <source>
        <strain evidence="3">B36_G15</strain>
    </source>
</reference>
<dbReference type="CDD" id="cd05819">
    <property type="entry name" value="NHL"/>
    <property type="match status" value="1"/>
</dbReference>